<name>D6U5M4_KTERA</name>
<reference evidence="1 2" key="1">
    <citation type="journal article" date="2011" name="Stand. Genomic Sci.">
        <title>Non-contiguous finished genome sequence and contextual data of the filamentous soil bacterium Ktedonobacter racemifer type strain (SOSP1-21).</title>
        <authorList>
            <person name="Chang Y.J."/>
            <person name="Land M."/>
            <person name="Hauser L."/>
            <person name="Chertkov O."/>
            <person name="Del Rio T.G."/>
            <person name="Nolan M."/>
            <person name="Copeland A."/>
            <person name="Tice H."/>
            <person name="Cheng J.F."/>
            <person name="Lucas S."/>
            <person name="Han C."/>
            <person name="Goodwin L."/>
            <person name="Pitluck S."/>
            <person name="Ivanova N."/>
            <person name="Ovchinikova G."/>
            <person name="Pati A."/>
            <person name="Chen A."/>
            <person name="Palaniappan K."/>
            <person name="Mavromatis K."/>
            <person name="Liolios K."/>
            <person name="Brettin T."/>
            <person name="Fiebig A."/>
            <person name="Rohde M."/>
            <person name="Abt B."/>
            <person name="Goker M."/>
            <person name="Detter J.C."/>
            <person name="Woyke T."/>
            <person name="Bristow J."/>
            <person name="Eisen J.A."/>
            <person name="Markowitz V."/>
            <person name="Hugenholtz P."/>
            <person name="Kyrpides N.C."/>
            <person name="Klenk H.P."/>
            <person name="Lapidus A."/>
        </authorList>
    </citation>
    <scope>NUCLEOTIDE SEQUENCE [LARGE SCALE GENOMIC DNA]</scope>
    <source>
        <strain evidence="2">DSM 44963</strain>
    </source>
</reference>
<dbReference type="SUPFAM" id="SSF54427">
    <property type="entry name" value="NTF2-like"/>
    <property type="match status" value="1"/>
</dbReference>
<dbReference type="EMBL" id="ADVG01000005">
    <property type="protein sequence ID" value="EFH80285.1"/>
    <property type="molecule type" value="Genomic_DNA"/>
</dbReference>
<dbReference type="GO" id="GO:0030638">
    <property type="term" value="P:polyketide metabolic process"/>
    <property type="evidence" value="ECO:0007669"/>
    <property type="project" value="InterPro"/>
</dbReference>
<dbReference type="InParanoid" id="D6U5M4"/>
<dbReference type="RefSeq" id="WP_007922777.1">
    <property type="nucleotide sequence ID" value="NZ_ADVG01000005.1"/>
</dbReference>
<dbReference type="STRING" id="485913.Krac_0872"/>
<dbReference type="Pfam" id="PF07366">
    <property type="entry name" value="SnoaL"/>
    <property type="match status" value="1"/>
</dbReference>
<organism evidence="1 2">
    <name type="scientific">Ktedonobacter racemifer DSM 44963</name>
    <dbReference type="NCBI Taxonomy" id="485913"/>
    <lineage>
        <taxon>Bacteria</taxon>
        <taxon>Bacillati</taxon>
        <taxon>Chloroflexota</taxon>
        <taxon>Ktedonobacteria</taxon>
        <taxon>Ktedonobacterales</taxon>
        <taxon>Ktedonobacteraceae</taxon>
        <taxon>Ktedonobacter</taxon>
    </lineage>
</organism>
<dbReference type="eggNOG" id="COG3631">
    <property type="taxonomic scope" value="Bacteria"/>
</dbReference>
<gene>
    <name evidence="1" type="ORF">Krac_0872</name>
</gene>
<keyword evidence="2" id="KW-1185">Reference proteome</keyword>
<evidence type="ECO:0000313" key="2">
    <source>
        <dbReference type="Proteomes" id="UP000004508"/>
    </source>
</evidence>
<evidence type="ECO:0008006" key="3">
    <source>
        <dbReference type="Google" id="ProtNLM"/>
    </source>
</evidence>
<accession>D6U5M4</accession>
<dbReference type="OrthoDB" id="129343at2"/>
<sequence>MVIHDAATLVRTLYSLYNAHQTDADWLDKISMLVSENCEALNASTGHICRGKEGFKQCLLNWSIAFPESSNEITNVVATNDQAAVEFISRGTHSGVLHTLKGDIQPTNRKIELRCCDVYRISNNEIVTQHSYYDALGLREQLGLTPARQGQRGESPQQE</sequence>
<dbReference type="PANTHER" id="PTHR38436:SF1">
    <property type="entry name" value="ESTER CYCLASE"/>
    <property type="match status" value="1"/>
</dbReference>
<comment type="caution">
    <text evidence="1">The sequence shown here is derived from an EMBL/GenBank/DDBJ whole genome shotgun (WGS) entry which is preliminary data.</text>
</comment>
<proteinExistence type="predicted"/>
<dbReference type="AlphaFoldDB" id="D6U5M4"/>
<evidence type="ECO:0000313" key="1">
    <source>
        <dbReference type="EMBL" id="EFH80285.1"/>
    </source>
</evidence>
<protein>
    <recommendedName>
        <fullName evidence="3">Ester cyclase</fullName>
    </recommendedName>
</protein>
<dbReference type="Proteomes" id="UP000004508">
    <property type="component" value="Unassembled WGS sequence"/>
</dbReference>
<dbReference type="PANTHER" id="PTHR38436">
    <property type="entry name" value="POLYKETIDE CYCLASE SNOAL-LIKE DOMAIN"/>
    <property type="match status" value="1"/>
</dbReference>
<dbReference type="Gene3D" id="3.10.450.50">
    <property type="match status" value="1"/>
</dbReference>
<dbReference type="InterPro" id="IPR032710">
    <property type="entry name" value="NTF2-like_dom_sf"/>
</dbReference>
<dbReference type="InterPro" id="IPR009959">
    <property type="entry name" value="Cyclase_SnoaL-like"/>
</dbReference>